<dbReference type="SUPFAM" id="SSF53850">
    <property type="entry name" value="Periplasmic binding protein-like II"/>
    <property type="match status" value="1"/>
</dbReference>
<accession>X0TN21</accession>
<gene>
    <name evidence="1" type="ORF">S01H1_18680</name>
</gene>
<protein>
    <submittedName>
        <fullName evidence="1">Uncharacterized protein</fullName>
    </submittedName>
</protein>
<feature type="non-terminal residue" evidence="1">
    <location>
        <position position="194"/>
    </location>
</feature>
<name>X0TN21_9ZZZZ</name>
<dbReference type="EMBL" id="BARS01010008">
    <property type="protein sequence ID" value="GAF88676.1"/>
    <property type="molecule type" value="Genomic_DNA"/>
</dbReference>
<dbReference type="Gene3D" id="3.40.190.10">
    <property type="entry name" value="Periplasmic binding protein-like II"/>
    <property type="match status" value="2"/>
</dbReference>
<organism evidence="1">
    <name type="scientific">marine sediment metagenome</name>
    <dbReference type="NCBI Taxonomy" id="412755"/>
    <lineage>
        <taxon>unclassified sequences</taxon>
        <taxon>metagenomes</taxon>
        <taxon>ecological metagenomes</taxon>
    </lineage>
</organism>
<reference evidence="1" key="1">
    <citation type="journal article" date="2014" name="Front. Microbiol.">
        <title>High frequency of phylogenetically diverse reductive dehalogenase-homologous genes in deep subseafloor sedimentary metagenomes.</title>
        <authorList>
            <person name="Kawai M."/>
            <person name="Futagami T."/>
            <person name="Toyoda A."/>
            <person name="Takaki Y."/>
            <person name="Nishi S."/>
            <person name="Hori S."/>
            <person name="Arai W."/>
            <person name="Tsubouchi T."/>
            <person name="Morono Y."/>
            <person name="Uchiyama I."/>
            <person name="Ito T."/>
            <person name="Fujiyama A."/>
            <person name="Inagaki F."/>
            <person name="Takami H."/>
        </authorList>
    </citation>
    <scope>NUCLEOTIDE SEQUENCE</scope>
    <source>
        <strain evidence="1">Expedition CK06-06</strain>
    </source>
</reference>
<comment type="caution">
    <text evidence="1">The sequence shown here is derived from an EMBL/GenBank/DDBJ whole genome shotgun (WGS) entry which is preliminary data.</text>
</comment>
<sequence length="194" mass="22078">MKKATEFKPFLFAITILHSLLFFAGAVYAQETLRIGYWNIPPHATEAVDKQPKGAAIGYFDKYIAPQLGMTIAWDENVTPPTRLMKQLREGQKDAMIFLGYTKDRTEYLRYPDPYLDIPQTFAFARSHPINRITNVSDLHGLRVGFLVGGRLPEELSDDKVQYDLIAGERLFQRNVEKLLAGRIDAIYVPLTIA</sequence>
<dbReference type="AlphaFoldDB" id="X0TN21"/>
<evidence type="ECO:0000313" key="1">
    <source>
        <dbReference type="EMBL" id="GAF88676.1"/>
    </source>
</evidence>
<proteinExistence type="predicted"/>